<dbReference type="GO" id="GO:0016887">
    <property type="term" value="F:ATP hydrolysis activity"/>
    <property type="evidence" value="ECO:0007669"/>
    <property type="project" value="InterPro"/>
</dbReference>
<evidence type="ECO:0000313" key="12">
    <source>
        <dbReference type="Proteomes" id="UP000256661"/>
    </source>
</evidence>
<comment type="subcellular location">
    <subcellularLocation>
        <location evidence="1">Cell membrane</location>
        <topology evidence="1">Peripheral membrane protein</topology>
        <orientation evidence="1">Cytoplasmic side</orientation>
    </subcellularLocation>
</comment>
<proteinExistence type="inferred from homology"/>
<dbReference type="AlphaFoldDB" id="A0A3D9SHF4"/>
<dbReference type="InterPro" id="IPR003439">
    <property type="entry name" value="ABC_transporter-like_ATP-bd"/>
</dbReference>
<dbReference type="SUPFAM" id="SSF52540">
    <property type="entry name" value="P-loop containing nucleoside triphosphate hydrolases"/>
    <property type="match status" value="1"/>
</dbReference>
<dbReference type="Pfam" id="PF13732">
    <property type="entry name" value="DrrA1-3_C"/>
    <property type="match status" value="1"/>
</dbReference>
<dbReference type="GO" id="GO:0005524">
    <property type="term" value="F:ATP binding"/>
    <property type="evidence" value="ECO:0007669"/>
    <property type="project" value="UniProtKB-KW"/>
</dbReference>
<feature type="domain" description="ABC transporter" evidence="10">
    <location>
        <begin position="5"/>
        <end position="235"/>
    </location>
</feature>
<dbReference type="InterPro" id="IPR050763">
    <property type="entry name" value="ABC_transporter_ATP-binding"/>
</dbReference>
<dbReference type="PROSITE" id="PS00211">
    <property type="entry name" value="ABC_TRANSPORTER_1"/>
    <property type="match status" value="1"/>
</dbReference>
<sequence length="326" mass="34614">MTYAIQAEGLVKRFGETRALAGVDLTARAGTVLGVLGPNGAGKTTSVRVLATLIQPDEGHAQVGGYDVVTDAHRVRQLIGLTGQYAGVDEMLTGTENLVLIGRLLGMSRPESKGRAAELLERFELSDARDRAAKTYSGGMRRRLDLAASLVGRPQILFLDEPTTGLDPRSRGGLWDIVRGLTEEGVTVLLTTQYLEEADQLADDIVVIDHGRVIARGTPDQLKTQAGGQVLEVRPVTEADHVTVARIVAELADAQAEVRDGLVSAPITDPAVMPAVVRRLDEAGVTVGELSLRKSSLDEVFFALTGHRAEADAAPAETPETVEAGV</sequence>
<evidence type="ECO:0000256" key="1">
    <source>
        <dbReference type="ARBA" id="ARBA00004413"/>
    </source>
</evidence>
<comment type="caution">
    <text evidence="11">The sequence shown here is derived from an EMBL/GenBank/DDBJ whole genome shotgun (WGS) entry which is preliminary data.</text>
</comment>
<keyword evidence="3" id="KW-1003">Cell membrane</keyword>
<dbReference type="Proteomes" id="UP000256661">
    <property type="component" value="Unassembled WGS sequence"/>
</dbReference>
<keyword evidence="4" id="KW-0547">Nucleotide-binding</keyword>
<keyword evidence="7" id="KW-0472">Membrane</keyword>
<dbReference type="EMBL" id="QTTT01000001">
    <property type="protein sequence ID" value="REE95348.1"/>
    <property type="molecule type" value="Genomic_DNA"/>
</dbReference>
<dbReference type="GO" id="GO:0043215">
    <property type="term" value="P:daunorubicin transport"/>
    <property type="evidence" value="ECO:0007669"/>
    <property type="project" value="InterPro"/>
</dbReference>
<keyword evidence="12" id="KW-1185">Reference proteome</keyword>
<keyword evidence="5 11" id="KW-0067">ATP-binding</keyword>
<dbReference type="FunFam" id="3.40.50.300:FF:000589">
    <property type="entry name" value="ABC transporter, ATP-binding subunit"/>
    <property type="match status" value="1"/>
</dbReference>
<evidence type="ECO:0000256" key="2">
    <source>
        <dbReference type="ARBA" id="ARBA00022448"/>
    </source>
</evidence>
<dbReference type="PANTHER" id="PTHR42711">
    <property type="entry name" value="ABC TRANSPORTER ATP-BINDING PROTEIN"/>
    <property type="match status" value="1"/>
</dbReference>
<gene>
    <name evidence="11" type="ORF">DFJ69_0734</name>
</gene>
<dbReference type="GO" id="GO:1900753">
    <property type="term" value="P:doxorubicin transport"/>
    <property type="evidence" value="ECO:0007669"/>
    <property type="project" value="InterPro"/>
</dbReference>
<evidence type="ECO:0000313" key="11">
    <source>
        <dbReference type="EMBL" id="REE95348.1"/>
    </source>
</evidence>
<evidence type="ECO:0000256" key="9">
    <source>
        <dbReference type="ARBA" id="ARBA00049985"/>
    </source>
</evidence>
<dbReference type="InterPro" id="IPR025302">
    <property type="entry name" value="DrrA1/2-like_C"/>
</dbReference>
<dbReference type="InterPro" id="IPR003593">
    <property type="entry name" value="AAA+_ATPase"/>
</dbReference>
<evidence type="ECO:0000256" key="8">
    <source>
        <dbReference type="ARBA" id="ARBA00023251"/>
    </source>
</evidence>
<evidence type="ECO:0000256" key="6">
    <source>
        <dbReference type="ARBA" id="ARBA00022967"/>
    </source>
</evidence>
<evidence type="ECO:0000256" key="4">
    <source>
        <dbReference type="ARBA" id="ARBA00022741"/>
    </source>
</evidence>
<dbReference type="Pfam" id="PF00005">
    <property type="entry name" value="ABC_tran"/>
    <property type="match status" value="1"/>
</dbReference>
<dbReference type="GO" id="GO:0046677">
    <property type="term" value="P:response to antibiotic"/>
    <property type="evidence" value="ECO:0007669"/>
    <property type="project" value="UniProtKB-KW"/>
</dbReference>
<evidence type="ECO:0000259" key="10">
    <source>
        <dbReference type="PROSITE" id="PS50893"/>
    </source>
</evidence>
<dbReference type="InterPro" id="IPR027417">
    <property type="entry name" value="P-loop_NTPase"/>
</dbReference>
<dbReference type="SMART" id="SM00382">
    <property type="entry name" value="AAA"/>
    <property type="match status" value="1"/>
</dbReference>
<keyword evidence="2" id="KW-0813">Transport</keyword>
<protein>
    <submittedName>
        <fullName evidence="11">Oleandomycin transport system ATP-binding protein</fullName>
    </submittedName>
</protein>
<dbReference type="NCBIfam" id="TIGR01188">
    <property type="entry name" value="drrA"/>
    <property type="match status" value="1"/>
</dbReference>
<accession>A0A3D9SHF4</accession>
<name>A0A3D9SHF4_9ACTN</name>
<dbReference type="RefSeq" id="WP_116021161.1">
    <property type="nucleotide sequence ID" value="NZ_QTTT01000001.1"/>
</dbReference>
<comment type="similarity">
    <text evidence="9">Belongs to the ABC transporter superfamily. Drug exporter-1 (DrugE1) (TC 3.A.1.105) family.</text>
</comment>
<keyword evidence="8" id="KW-0046">Antibiotic resistance</keyword>
<dbReference type="OrthoDB" id="9804819at2"/>
<dbReference type="InterPro" id="IPR017871">
    <property type="entry name" value="ABC_transporter-like_CS"/>
</dbReference>
<organism evidence="11 12">
    <name type="scientific">Thermomonospora umbrina</name>
    <dbReference type="NCBI Taxonomy" id="111806"/>
    <lineage>
        <taxon>Bacteria</taxon>
        <taxon>Bacillati</taxon>
        <taxon>Actinomycetota</taxon>
        <taxon>Actinomycetes</taxon>
        <taxon>Streptosporangiales</taxon>
        <taxon>Thermomonosporaceae</taxon>
        <taxon>Thermomonospora</taxon>
    </lineage>
</organism>
<evidence type="ECO:0000256" key="3">
    <source>
        <dbReference type="ARBA" id="ARBA00022475"/>
    </source>
</evidence>
<dbReference type="InterPro" id="IPR005894">
    <property type="entry name" value="DrrA"/>
</dbReference>
<dbReference type="Gene3D" id="3.40.50.300">
    <property type="entry name" value="P-loop containing nucleotide triphosphate hydrolases"/>
    <property type="match status" value="1"/>
</dbReference>
<reference evidence="11 12" key="1">
    <citation type="submission" date="2018-08" db="EMBL/GenBank/DDBJ databases">
        <title>Sequencing the genomes of 1000 actinobacteria strains.</title>
        <authorList>
            <person name="Klenk H.-P."/>
        </authorList>
    </citation>
    <scope>NUCLEOTIDE SEQUENCE [LARGE SCALE GENOMIC DNA]</scope>
    <source>
        <strain evidence="11 12">DSM 43927</strain>
    </source>
</reference>
<keyword evidence="6" id="KW-1278">Translocase</keyword>
<evidence type="ECO:0000256" key="7">
    <source>
        <dbReference type="ARBA" id="ARBA00023136"/>
    </source>
</evidence>
<dbReference type="PROSITE" id="PS50893">
    <property type="entry name" value="ABC_TRANSPORTER_2"/>
    <property type="match status" value="1"/>
</dbReference>
<evidence type="ECO:0000256" key="5">
    <source>
        <dbReference type="ARBA" id="ARBA00022840"/>
    </source>
</evidence>
<dbReference type="GO" id="GO:0005886">
    <property type="term" value="C:plasma membrane"/>
    <property type="evidence" value="ECO:0007669"/>
    <property type="project" value="UniProtKB-SubCell"/>
</dbReference>
<dbReference type="PANTHER" id="PTHR42711:SF19">
    <property type="entry name" value="DOXORUBICIN RESISTANCE ATP-BINDING PROTEIN DRRA"/>
    <property type="match status" value="1"/>
</dbReference>